<dbReference type="RefSeq" id="WP_271177351.1">
    <property type="nucleotide sequence ID" value="NZ_BAAAJO010000008.1"/>
</dbReference>
<dbReference type="PANTHER" id="PTHR18964:SF173">
    <property type="entry name" value="GLUCOKINASE"/>
    <property type="match status" value="1"/>
</dbReference>
<dbReference type="Gene3D" id="3.30.420.40">
    <property type="match status" value="2"/>
</dbReference>
<gene>
    <name evidence="2" type="ORF">GCM10017584_22690</name>
</gene>
<dbReference type="InterPro" id="IPR000600">
    <property type="entry name" value="ROK"/>
</dbReference>
<comment type="similarity">
    <text evidence="1">Belongs to the ROK (NagC/XylR) family.</text>
</comment>
<evidence type="ECO:0000313" key="2">
    <source>
        <dbReference type="EMBL" id="GLJ76695.1"/>
    </source>
</evidence>
<dbReference type="Proteomes" id="UP001142372">
    <property type="component" value="Unassembled WGS sequence"/>
</dbReference>
<dbReference type="EMBL" id="BSEN01000010">
    <property type="protein sequence ID" value="GLJ76695.1"/>
    <property type="molecule type" value="Genomic_DNA"/>
</dbReference>
<dbReference type="SUPFAM" id="SSF46785">
    <property type="entry name" value="Winged helix' DNA-binding domain"/>
    <property type="match status" value="1"/>
</dbReference>
<dbReference type="InterPro" id="IPR036390">
    <property type="entry name" value="WH_DNA-bd_sf"/>
</dbReference>
<dbReference type="PROSITE" id="PS01125">
    <property type="entry name" value="ROK"/>
    <property type="match status" value="1"/>
</dbReference>
<dbReference type="InterPro" id="IPR043129">
    <property type="entry name" value="ATPase_NBD"/>
</dbReference>
<accession>A0A9W6M098</accession>
<name>A0A9W6M098_9MICO</name>
<dbReference type="Pfam" id="PF00480">
    <property type="entry name" value="ROK"/>
    <property type="match status" value="1"/>
</dbReference>
<reference evidence="2" key="1">
    <citation type="journal article" date="2014" name="Int. J. Syst. Evol. Microbiol.">
        <title>Complete genome sequence of Corynebacterium casei LMG S-19264T (=DSM 44701T), isolated from a smear-ripened cheese.</title>
        <authorList>
            <consortium name="US DOE Joint Genome Institute (JGI-PGF)"/>
            <person name="Walter F."/>
            <person name="Albersmeier A."/>
            <person name="Kalinowski J."/>
            <person name="Ruckert C."/>
        </authorList>
    </citation>
    <scope>NUCLEOTIDE SEQUENCE</scope>
    <source>
        <strain evidence="2">VKM Ac-1401</strain>
    </source>
</reference>
<keyword evidence="2" id="KW-0418">Kinase</keyword>
<dbReference type="SUPFAM" id="SSF53067">
    <property type="entry name" value="Actin-like ATPase domain"/>
    <property type="match status" value="1"/>
</dbReference>
<keyword evidence="2" id="KW-0808">Transferase</keyword>
<evidence type="ECO:0000313" key="3">
    <source>
        <dbReference type="Proteomes" id="UP001142372"/>
    </source>
</evidence>
<dbReference type="AlphaFoldDB" id="A0A9W6M098"/>
<protein>
    <submittedName>
        <fullName evidence="2">Sugar kinase</fullName>
    </submittedName>
</protein>
<sequence>MTDSAREASLVAPDAAPLLSILRDGIPRTRAQLAELTGLARSTIAVRIDSLTAAGLVAPAGDDVSTGGRPPARIRFNPDSRVVIAIDLGATHGVVAIADLAGTMLHSDSRRIQISDGPEPVLDWALATASGLFAESGRPLGDLIGIGIGVPGPVEHSTGTPVNPPIMPGWDRFDIPAYVHRTFDVPVLVDNDVNLLALGEHATSWPEQSDLLFVKVATGIGAGIINGGRLQRGAQGSAGDLGHVRVPFGAETPSHGAQDADLEALASGPAIARALTAIGIPATTSDDVVTLARTGNPAVLQAIRQAGRDLGEVVATCVNLLNPSVVVVGGSLSRVGEQLLAGVREVVYQRSTPLATQYLTITHSRAGATGGVLGAAIMVIQHALDPDADRHSPAPSRSLGR</sequence>
<dbReference type="InterPro" id="IPR049874">
    <property type="entry name" value="ROK_cs"/>
</dbReference>
<dbReference type="InterPro" id="IPR036388">
    <property type="entry name" value="WH-like_DNA-bd_sf"/>
</dbReference>
<comment type="caution">
    <text evidence="2">The sequence shown here is derived from an EMBL/GenBank/DDBJ whole genome shotgun (WGS) entry which is preliminary data.</text>
</comment>
<dbReference type="InterPro" id="IPR011991">
    <property type="entry name" value="ArsR-like_HTH"/>
</dbReference>
<organism evidence="2 3">
    <name type="scientific">Leifsonia poae</name>
    <dbReference type="NCBI Taxonomy" id="110933"/>
    <lineage>
        <taxon>Bacteria</taxon>
        <taxon>Bacillati</taxon>
        <taxon>Actinomycetota</taxon>
        <taxon>Actinomycetes</taxon>
        <taxon>Micrococcales</taxon>
        <taxon>Microbacteriaceae</taxon>
        <taxon>Leifsonia</taxon>
    </lineage>
</organism>
<keyword evidence="3" id="KW-1185">Reference proteome</keyword>
<dbReference type="PANTHER" id="PTHR18964">
    <property type="entry name" value="ROK (REPRESSOR, ORF, KINASE) FAMILY"/>
    <property type="match status" value="1"/>
</dbReference>
<dbReference type="Gene3D" id="1.10.10.10">
    <property type="entry name" value="Winged helix-like DNA-binding domain superfamily/Winged helix DNA-binding domain"/>
    <property type="match status" value="1"/>
</dbReference>
<evidence type="ECO:0000256" key="1">
    <source>
        <dbReference type="ARBA" id="ARBA00006479"/>
    </source>
</evidence>
<dbReference type="GO" id="GO:0016301">
    <property type="term" value="F:kinase activity"/>
    <property type="evidence" value="ECO:0007669"/>
    <property type="project" value="UniProtKB-KW"/>
</dbReference>
<reference evidence="2" key="2">
    <citation type="submission" date="2023-01" db="EMBL/GenBank/DDBJ databases">
        <authorList>
            <person name="Sun Q."/>
            <person name="Evtushenko L."/>
        </authorList>
    </citation>
    <scope>NUCLEOTIDE SEQUENCE</scope>
    <source>
        <strain evidence="2">VKM Ac-1401</strain>
    </source>
</reference>
<dbReference type="CDD" id="cd00090">
    <property type="entry name" value="HTH_ARSR"/>
    <property type="match status" value="1"/>
</dbReference>
<proteinExistence type="inferred from homology"/>